<evidence type="ECO:0000313" key="2">
    <source>
        <dbReference type="Proteomes" id="UP000701801"/>
    </source>
</evidence>
<comment type="caution">
    <text evidence="1">The sequence shown here is derived from an EMBL/GenBank/DDBJ whole genome shotgun (WGS) entry which is preliminary data.</text>
</comment>
<dbReference type="AlphaFoldDB" id="A0A9N9Q1V0"/>
<protein>
    <submittedName>
        <fullName evidence="1">Uncharacterized protein</fullName>
    </submittedName>
</protein>
<sequence length="111" mass="12491">MGHRMAPARDDGIDLDDTDVYRLGSSRRTRINMAFRPAFKVRQRCCRDSLKLNELSGSETQQGLSLQEAGKEVIGPIQTQGARGRLSSRSQLHGLNLRSRLQEFNPMSYAI</sequence>
<organism evidence="1 2">
    <name type="scientific">Hymenoscyphus albidus</name>
    <dbReference type="NCBI Taxonomy" id="595503"/>
    <lineage>
        <taxon>Eukaryota</taxon>
        <taxon>Fungi</taxon>
        <taxon>Dikarya</taxon>
        <taxon>Ascomycota</taxon>
        <taxon>Pezizomycotina</taxon>
        <taxon>Leotiomycetes</taxon>
        <taxon>Helotiales</taxon>
        <taxon>Helotiaceae</taxon>
        <taxon>Hymenoscyphus</taxon>
    </lineage>
</organism>
<dbReference type="EMBL" id="CAJVRM010000684">
    <property type="protein sequence ID" value="CAG8982813.1"/>
    <property type="molecule type" value="Genomic_DNA"/>
</dbReference>
<evidence type="ECO:0000313" key="1">
    <source>
        <dbReference type="EMBL" id="CAG8982813.1"/>
    </source>
</evidence>
<name>A0A9N9Q1V0_9HELO</name>
<dbReference type="Proteomes" id="UP000701801">
    <property type="component" value="Unassembled WGS sequence"/>
</dbReference>
<reference evidence="1" key="1">
    <citation type="submission" date="2021-07" db="EMBL/GenBank/DDBJ databases">
        <authorList>
            <person name="Durling M."/>
        </authorList>
    </citation>
    <scope>NUCLEOTIDE SEQUENCE</scope>
</reference>
<keyword evidence="2" id="KW-1185">Reference proteome</keyword>
<gene>
    <name evidence="1" type="ORF">HYALB_00001094</name>
</gene>
<proteinExistence type="predicted"/>
<accession>A0A9N9Q1V0</accession>